<dbReference type="InterPro" id="IPR012677">
    <property type="entry name" value="Nucleotide-bd_a/b_plait_sf"/>
</dbReference>
<feature type="region of interest" description="Disordered" evidence="4">
    <location>
        <begin position="130"/>
        <end position="157"/>
    </location>
</feature>
<dbReference type="GO" id="GO:0003723">
    <property type="term" value="F:RNA binding"/>
    <property type="evidence" value="ECO:0007669"/>
    <property type="project" value="UniProtKB-UniRule"/>
</dbReference>
<dbReference type="InterPro" id="IPR000504">
    <property type="entry name" value="RRM_dom"/>
</dbReference>
<dbReference type="SUPFAM" id="SSF54928">
    <property type="entry name" value="RNA-binding domain, RBD"/>
    <property type="match status" value="2"/>
</dbReference>
<keyword evidence="7" id="KW-1185">Reference proteome</keyword>
<keyword evidence="2 3" id="KW-0694">RNA-binding</keyword>
<evidence type="ECO:0000313" key="6">
    <source>
        <dbReference type="EMBL" id="KAG2223049.1"/>
    </source>
</evidence>
<evidence type="ECO:0000256" key="4">
    <source>
        <dbReference type="SAM" id="MobiDB-lite"/>
    </source>
</evidence>
<dbReference type="EMBL" id="JAEPRB010000069">
    <property type="protein sequence ID" value="KAG2223049.1"/>
    <property type="molecule type" value="Genomic_DNA"/>
</dbReference>
<dbReference type="SMART" id="SM00360">
    <property type="entry name" value="RRM"/>
    <property type="match status" value="2"/>
</dbReference>
<keyword evidence="1" id="KW-0677">Repeat</keyword>
<feature type="domain" description="RRM" evidence="5">
    <location>
        <begin position="236"/>
        <end position="309"/>
    </location>
</feature>
<evidence type="ECO:0000313" key="7">
    <source>
        <dbReference type="Proteomes" id="UP000646827"/>
    </source>
</evidence>
<dbReference type="PROSITE" id="PS50102">
    <property type="entry name" value="RRM"/>
    <property type="match status" value="2"/>
</dbReference>
<comment type="caution">
    <text evidence="6">The sequence shown here is derived from an EMBL/GenBank/DDBJ whole genome shotgun (WGS) entry which is preliminary data.</text>
</comment>
<feature type="region of interest" description="Disordered" evidence="4">
    <location>
        <begin position="75"/>
        <end position="107"/>
    </location>
</feature>
<evidence type="ECO:0000259" key="5">
    <source>
        <dbReference type="PROSITE" id="PS50102"/>
    </source>
</evidence>
<dbReference type="Gene3D" id="3.30.70.330">
    <property type="match status" value="2"/>
</dbReference>
<evidence type="ECO:0000256" key="2">
    <source>
        <dbReference type="ARBA" id="ARBA00022884"/>
    </source>
</evidence>
<dbReference type="PANTHER" id="PTHR24012">
    <property type="entry name" value="RNA BINDING PROTEIN"/>
    <property type="match status" value="1"/>
</dbReference>
<dbReference type="Proteomes" id="UP000646827">
    <property type="component" value="Unassembled WGS sequence"/>
</dbReference>
<feature type="compositionally biased region" description="Low complexity" evidence="4">
    <location>
        <begin position="476"/>
        <end position="489"/>
    </location>
</feature>
<protein>
    <recommendedName>
        <fullName evidence="5">RRM domain-containing protein</fullName>
    </recommendedName>
</protein>
<gene>
    <name evidence="6" type="ORF">INT45_008250</name>
</gene>
<sequence>MTTKASSTGKTHQPTSAKTQRAAQVATASTTIPLHATGLMTPTSPPYPPYAGGFIDPAAIQVRPSNGYEEAAAAAAAHYHHHQGHHAHHHHPHHHHHHHPHQATPGGQATATAYVYPLSPQFQYYSDGGSSYPGSPAIHPQSPAMSPTSPPFSPPLLSPPMHPAYMIHHGHQQFSPLHITSPVLTGVPGSPPAPPPLSSAGSPPLPPGYLPALFDSRHLHKDSHLEYLEESQLHSHNIYVRGLGDTVTDESFEELCKSYGNVISSKAILDQKSGQCKGYGFAMYEKEDDCHRAIDDLNRRGLQASFARVGQESFSSRLRSLQDETSTNIYISNLPLDMSEQKLEALFHPCQTVSNRILRDPQSNLSRGVGFARLADRSSAVAIIEKFNGQSIPGSSAPLQVRFADSPAQKKLKNQTARKKMFRPPRDFQPMVAGFPPPSLDVAVSATAAVAAAAATSGRPMPITPEDMLGIAPMTNSASNNSNDNNNSSGYPPSQQVPASPLPATPHDRQSAIRSPSENENDDNDNNSVRELISGTEQLTVS</sequence>
<organism evidence="6 7">
    <name type="scientific">Circinella minor</name>
    <dbReference type="NCBI Taxonomy" id="1195481"/>
    <lineage>
        <taxon>Eukaryota</taxon>
        <taxon>Fungi</taxon>
        <taxon>Fungi incertae sedis</taxon>
        <taxon>Mucoromycota</taxon>
        <taxon>Mucoromycotina</taxon>
        <taxon>Mucoromycetes</taxon>
        <taxon>Mucorales</taxon>
        <taxon>Lichtheimiaceae</taxon>
        <taxon>Circinella</taxon>
    </lineage>
</organism>
<feature type="compositionally biased region" description="Pro residues" evidence="4">
    <location>
        <begin position="148"/>
        <end position="157"/>
    </location>
</feature>
<feature type="region of interest" description="Disordered" evidence="4">
    <location>
        <begin position="1"/>
        <end position="28"/>
    </location>
</feature>
<proteinExistence type="predicted"/>
<dbReference type="Pfam" id="PF00076">
    <property type="entry name" value="RRM_1"/>
    <property type="match status" value="2"/>
</dbReference>
<feature type="domain" description="RRM" evidence="5">
    <location>
        <begin position="327"/>
        <end position="406"/>
    </location>
</feature>
<evidence type="ECO:0000256" key="1">
    <source>
        <dbReference type="ARBA" id="ARBA00022737"/>
    </source>
</evidence>
<name>A0A8H7S3W4_9FUNG</name>
<dbReference type="AlphaFoldDB" id="A0A8H7S3W4"/>
<feature type="region of interest" description="Disordered" evidence="4">
    <location>
        <begin position="454"/>
        <end position="542"/>
    </location>
</feature>
<accession>A0A8H7S3W4</accession>
<feature type="compositionally biased region" description="Low complexity" evidence="4">
    <location>
        <begin position="130"/>
        <end position="147"/>
    </location>
</feature>
<evidence type="ECO:0000256" key="3">
    <source>
        <dbReference type="PROSITE-ProRule" id="PRU00176"/>
    </source>
</evidence>
<dbReference type="OrthoDB" id="271725at2759"/>
<feature type="compositionally biased region" description="Basic residues" evidence="4">
    <location>
        <begin position="78"/>
        <end position="101"/>
    </location>
</feature>
<dbReference type="InterPro" id="IPR035979">
    <property type="entry name" value="RBD_domain_sf"/>
</dbReference>
<reference evidence="6 7" key="1">
    <citation type="submission" date="2020-12" db="EMBL/GenBank/DDBJ databases">
        <title>Metabolic potential, ecology and presence of endohyphal bacteria is reflected in genomic diversity of Mucoromycotina.</title>
        <authorList>
            <person name="Muszewska A."/>
            <person name="Okrasinska A."/>
            <person name="Steczkiewicz K."/>
            <person name="Drgas O."/>
            <person name="Orlowska M."/>
            <person name="Perlinska-Lenart U."/>
            <person name="Aleksandrzak-Piekarczyk T."/>
            <person name="Szatraj K."/>
            <person name="Zielenkiewicz U."/>
            <person name="Pilsyk S."/>
            <person name="Malc E."/>
            <person name="Mieczkowski P."/>
            <person name="Kruszewska J.S."/>
            <person name="Biernat P."/>
            <person name="Pawlowska J."/>
        </authorList>
    </citation>
    <scope>NUCLEOTIDE SEQUENCE [LARGE SCALE GENOMIC DNA]</scope>
    <source>
        <strain evidence="6 7">CBS 142.35</strain>
    </source>
</reference>